<feature type="domain" description="OmpA-like" evidence="10">
    <location>
        <begin position="299"/>
        <end position="405"/>
    </location>
</feature>
<dbReference type="GO" id="GO:0015288">
    <property type="term" value="F:porin activity"/>
    <property type="evidence" value="ECO:0007669"/>
    <property type="project" value="UniProtKB-KW"/>
</dbReference>
<dbReference type="InterPro" id="IPR006664">
    <property type="entry name" value="OMP_bac"/>
</dbReference>
<dbReference type="HOGENOM" id="CLU_031536_3_0_10"/>
<keyword evidence="7 9" id="KW-0472">Membrane</keyword>
<dbReference type="PRINTS" id="PR01021">
    <property type="entry name" value="OMPADOMAIN"/>
</dbReference>
<evidence type="ECO:0000256" key="3">
    <source>
        <dbReference type="ARBA" id="ARBA00022452"/>
    </source>
</evidence>
<dbReference type="CDD" id="cd07185">
    <property type="entry name" value="OmpA_C-like"/>
    <property type="match status" value="1"/>
</dbReference>
<keyword evidence="4" id="KW-0812">Transmembrane</keyword>
<dbReference type="KEGG" id="blp:BPAA_243"/>
<dbReference type="EMBL" id="AP012548">
    <property type="protein sequence ID" value="BAM99538.1"/>
    <property type="molecule type" value="Genomic_DNA"/>
</dbReference>
<dbReference type="Pfam" id="PF00691">
    <property type="entry name" value="OmpA"/>
    <property type="match status" value="1"/>
</dbReference>
<evidence type="ECO:0000259" key="10">
    <source>
        <dbReference type="PROSITE" id="PS51123"/>
    </source>
</evidence>
<dbReference type="AlphaFoldDB" id="M4ZT73"/>
<dbReference type="GO" id="GO:0005509">
    <property type="term" value="F:calcium ion binding"/>
    <property type="evidence" value="ECO:0007669"/>
    <property type="project" value="InterPro"/>
</dbReference>
<sequence length="405" mass="46783">MKNVNFFIIALFTFFSSVFSQEDSKEKWFIRVGAHDINYYPITSPFKGFFLKKNNSFIPIISSIELEHNIKKHIGLYLDASLGMVDNPRWKIENNFFMKLSPGVNLYILPHKKFDPYLRFGVGYHKFNNYLNRELRISETKYFKTNKKNFLLLDSGLGLNLWLVSNFGFNIQSTYNQVFAKQSDDYLNFWKHNVGLIFRFGNLQIHQDHKHDHNKTVGETNQDNYSSSVVPVIKEKEEEEKKICCNNQEDSDHDGVLDQEDFCPNQFGLKKFQGCPDTDLDNIPDHEDKCPNKFGKKENQGCPNIVFSPILFSSGKSSLSPHSLTRINKISEIMINTLPNSKFYINGYTDSNGNLYLNQTLSVKRAHSVFEALVSKGVDASRIEVRGLGIEKKKGRRVEIIIRKS</sequence>
<dbReference type="PANTHER" id="PTHR30329">
    <property type="entry name" value="STATOR ELEMENT OF FLAGELLAR MOTOR COMPLEX"/>
    <property type="match status" value="1"/>
</dbReference>
<dbReference type="RefSeq" id="WP_015429857.1">
    <property type="nucleotide sequence ID" value="NC_020510.1"/>
</dbReference>
<evidence type="ECO:0000256" key="8">
    <source>
        <dbReference type="ARBA" id="ARBA00023237"/>
    </source>
</evidence>
<dbReference type="InterPro" id="IPR011250">
    <property type="entry name" value="OMP/PagP_B-barrel"/>
</dbReference>
<evidence type="ECO:0000313" key="12">
    <source>
        <dbReference type="Proteomes" id="UP000011815"/>
    </source>
</evidence>
<proteinExistence type="predicted"/>
<dbReference type="InterPro" id="IPR036737">
    <property type="entry name" value="OmpA-like_sf"/>
</dbReference>
<evidence type="ECO:0000256" key="9">
    <source>
        <dbReference type="PROSITE-ProRule" id="PRU00473"/>
    </source>
</evidence>
<dbReference type="Proteomes" id="UP000011815">
    <property type="component" value="Chromosome"/>
</dbReference>
<dbReference type="GO" id="GO:0046930">
    <property type="term" value="C:pore complex"/>
    <property type="evidence" value="ECO:0007669"/>
    <property type="project" value="UniProtKB-KW"/>
</dbReference>
<dbReference type="SUPFAM" id="SSF56925">
    <property type="entry name" value="OMPA-like"/>
    <property type="match status" value="1"/>
</dbReference>
<protein>
    <submittedName>
        <fullName evidence="11">OmpA/MotB domain-containing protein</fullName>
    </submittedName>
</protein>
<evidence type="ECO:0000313" key="11">
    <source>
        <dbReference type="EMBL" id="BAM99538.1"/>
    </source>
</evidence>
<dbReference type="Gene3D" id="2.40.160.20">
    <property type="match status" value="1"/>
</dbReference>
<dbReference type="PROSITE" id="PS51123">
    <property type="entry name" value="OMPA_2"/>
    <property type="match status" value="1"/>
</dbReference>
<dbReference type="GO" id="GO:0009279">
    <property type="term" value="C:cell outer membrane"/>
    <property type="evidence" value="ECO:0007669"/>
    <property type="project" value="UniProtKB-SubCell"/>
</dbReference>
<keyword evidence="6" id="KW-0626">Porin</keyword>
<dbReference type="STRING" id="1229512.BPAA_243"/>
<reference evidence="11 12" key="1">
    <citation type="journal article" date="2013" name="Biol. Lett.">
        <title>Maintenance of essential amino acid synthesis pathways in the Blattabacterium cuenoti symbiont of a wood-feeding cockroach.</title>
        <authorList>
            <person name="Tokuda G."/>
            <person name="Elbourne L.D.H."/>
            <person name="Kinjo Y."/>
            <person name="Saitoh S."/>
            <person name="Sabree Z."/>
            <person name="Hojo M."/>
            <person name="Yamada A."/>
            <person name="Hayashi Y."/>
            <person name="Shigenobu S."/>
            <person name="Bandi C."/>
            <person name="Paulsen I.T."/>
            <person name="Watanabe H."/>
            <person name="Lo N."/>
        </authorList>
    </citation>
    <scope>NUCLEOTIDE SEQUENCE [LARGE SCALE GENOMIC DNA]</scope>
    <source>
        <strain evidence="11 12">BPAA</strain>
    </source>
</reference>
<dbReference type="Gene3D" id="3.30.1330.60">
    <property type="entry name" value="OmpA-like domain"/>
    <property type="match status" value="1"/>
</dbReference>
<evidence type="ECO:0000256" key="6">
    <source>
        <dbReference type="ARBA" id="ARBA00023114"/>
    </source>
</evidence>
<evidence type="ECO:0000256" key="7">
    <source>
        <dbReference type="ARBA" id="ARBA00023136"/>
    </source>
</evidence>
<dbReference type="PATRIC" id="fig|1229512.3.peg.239"/>
<dbReference type="InterPro" id="IPR050330">
    <property type="entry name" value="Bact_OuterMem_StrucFunc"/>
</dbReference>
<keyword evidence="2" id="KW-0813">Transport</keyword>
<name>M4ZT73_9FLAO</name>
<keyword evidence="5" id="KW-0406">Ion transport</keyword>
<organism evidence="11 12">
    <name type="scientific">Blattabacterium cuenoti BPAA</name>
    <dbReference type="NCBI Taxonomy" id="1229512"/>
    <lineage>
        <taxon>Bacteria</taxon>
        <taxon>Pseudomonadati</taxon>
        <taxon>Bacteroidota</taxon>
        <taxon>Flavobacteriia</taxon>
        <taxon>Flavobacteriales</taxon>
        <taxon>Blattabacteriaceae</taxon>
        <taxon>Blattabacterium</taxon>
    </lineage>
</organism>
<dbReference type="eggNOG" id="COG2885">
    <property type="taxonomic scope" value="Bacteria"/>
</dbReference>
<dbReference type="SUPFAM" id="SSF103088">
    <property type="entry name" value="OmpA-like"/>
    <property type="match status" value="1"/>
</dbReference>
<dbReference type="PANTHER" id="PTHR30329:SF21">
    <property type="entry name" value="LIPOPROTEIN YIAD-RELATED"/>
    <property type="match status" value="1"/>
</dbReference>
<evidence type="ECO:0000256" key="2">
    <source>
        <dbReference type="ARBA" id="ARBA00022448"/>
    </source>
</evidence>
<dbReference type="GO" id="GO:0006811">
    <property type="term" value="P:monoatomic ion transport"/>
    <property type="evidence" value="ECO:0007669"/>
    <property type="project" value="UniProtKB-KW"/>
</dbReference>
<comment type="subcellular location">
    <subcellularLocation>
        <location evidence="1">Cell outer membrane</location>
        <topology evidence="1">Multi-pass membrane protein</topology>
    </subcellularLocation>
</comment>
<dbReference type="InterPro" id="IPR006665">
    <property type="entry name" value="OmpA-like"/>
</dbReference>
<keyword evidence="8" id="KW-0998">Cell outer membrane</keyword>
<gene>
    <name evidence="11" type="ORF">BPAA_243</name>
</gene>
<dbReference type="SUPFAM" id="SSF103647">
    <property type="entry name" value="TSP type-3 repeat"/>
    <property type="match status" value="1"/>
</dbReference>
<dbReference type="InterPro" id="IPR028974">
    <property type="entry name" value="TSP_type-3_rpt"/>
</dbReference>
<evidence type="ECO:0000256" key="4">
    <source>
        <dbReference type="ARBA" id="ARBA00022692"/>
    </source>
</evidence>
<keyword evidence="3" id="KW-1134">Transmembrane beta strand</keyword>
<evidence type="ECO:0000256" key="5">
    <source>
        <dbReference type="ARBA" id="ARBA00023065"/>
    </source>
</evidence>
<accession>M4ZT73</accession>
<evidence type="ECO:0000256" key="1">
    <source>
        <dbReference type="ARBA" id="ARBA00004571"/>
    </source>
</evidence>